<gene>
    <name evidence="1" type="ORF">KIN20_036803</name>
</gene>
<dbReference type="EMBL" id="JAHQIW010007406">
    <property type="protein sequence ID" value="KAJ1374178.1"/>
    <property type="molecule type" value="Genomic_DNA"/>
</dbReference>
<name>A0AAD5RDR8_PARTN</name>
<proteinExistence type="predicted"/>
<reference evidence="1" key="1">
    <citation type="submission" date="2021-06" db="EMBL/GenBank/DDBJ databases">
        <title>Parelaphostrongylus tenuis whole genome reference sequence.</title>
        <authorList>
            <person name="Garwood T.J."/>
            <person name="Larsen P.A."/>
            <person name="Fountain-Jones N.M."/>
            <person name="Garbe J.R."/>
            <person name="Macchietto M.G."/>
            <person name="Kania S.A."/>
            <person name="Gerhold R.W."/>
            <person name="Richards J.E."/>
            <person name="Wolf T.M."/>
        </authorList>
    </citation>
    <scope>NUCLEOTIDE SEQUENCE</scope>
    <source>
        <strain evidence="1">MNPRO001-30</strain>
        <tissue evidence="1">Meninges</tissue>
    </source>
</reference>
<protein>
    <submittedName>
        <fullName evidence="1">Uncharacterized protein</fullName>
    </submittedName>
</protein>
<dbReference type="AlphaFoldDB" id="A0AAD5RDR8"/>
<accession>A0AAD5RDR8</accession>
<evidence type="ECO:0000313" key="2">
    <source>
        <dbReference type="Proteomes" id="UP001196413"/>
    </source>
</evidence>
<sequence length="134" mass="15308">MSDTGVELKNGQPLHGSPAHILSMALYEYNHEHHPKSRPLFMNGGFDNWRDQYPTYTRCNGTLKRNEPRDQLDHMVNNYKKACLMLDYPDLSPQRTAQQFHGTPGVDGFTTVRTLKCDLKPISDTSEALQPKAY</sequence>
<evidence type="ECO:0000313" key="1">
    <source>
        <dbReference type="EMBL" id="KAJ1374178.1"/>
    </source>
</evidence>
<dbReference type="InterPro" id="IPR036873">
    <property type="entry name" value="Rhodanese-like_dom_sf"/>
</dbReference>
<dbReference type="Proteomes" id="UP001196413">
    <property type="component" value="Unassembled WGS sequence"/>
</dbReference>
<comment type="caution">
    <text evidence="1">The sequence shown here is derived from an EMBL/GenBank/DDBJ whole genome shotgun (WGS) entry which is preliminary data.</text>
</comment>
<keyword evidence="2" id="KW-1185">Reference proteome</keyword>
<dbReference type="Gene3D" id="3.40.250.10">
    <property type="entry name" value="Rhodanese-like domain"/>
    <property type="match status" value="1"/>
</dbReference>
<organism evidence="1 2">
    <name type="scientific">Parelaphostrongylus tenuis</name>
    <name type="common">Meningeal worm</name>
    <dbReference type="NCBI Taxonomy" id="148309"/>
    <lineage>
        <taxon>Eukaryota</taxon>
        <taxon>Metazoa</taxon>
        <taxon>Ecdysozoa</taxon>
        <taxon>Nematoda</taxon>
        <taxon>Chromadorea</taxon>
        <taxon>Rhabditida</taxon>
        <taxon>Rhabditina</taxon>
        <taxon>Rhabditomorpha</taxon>
        <taxon>Strongyloidea</taxon>
        <taxon>Metastrongylidae</taxon>
        <taxon>Parelaphostrongylus</taxon>
    </lineage>
</organism>